<reference evidence="2 3" key="1">
    <citation type="journal article" date="2018" name="Front. Plant Sci.">
        <title>Red Clover (Trifolium pratense) and Zigzag Clover (T. medium) - A Picture of Genomic Similarities and Differences.</title>
        <authorList>
            <person name="Dluhosova J."/>
            <person name="Istvanek J."/>
            <person name="Nedelnik J."/>
            <person name="Repkova J."/>
        </authorList>
    </citation>
    <scope>NUCLEOTIDE SEQUENCE [LARGE SCALE GENOMIC DNA]</scope>
    <source>
        <strain evidence="3">cv. 10/8</strain>
        <tissue evidence="2">Leaf</tissue>
    </source>
</reference>
<evidence type="ECO:0000313" key="2">
    <source>
        <dbReference type="EMBL" id="MCH97019.1"/>
    </source>
</evidence>
<dbReference type="Proteomes" id="UP000265520">
    <property type="component" value="Unassembled WGS sequence"/>
</dbReference>
<accession>A0A392NCW8</accession>
<protein>
    <submittedName>
        <fullName evidence="2">K+-H+ exchange-like protein</fullName>
    </submittedName>
</protein>
<dbReference type="EMBL" id="LXQA010033884">
    <property type="protein sequence ID" value="MCH97019.1"/>
    <property type="molecule type" value="Genomic_DNA"/>
</dbReference>
<comment type="caution">
    <text evidence="2">The sequence shown here is derived from an EMBL/GenBank/DDBJ whole genome shotgun (WGS) entry which is preliminary data.</text>
</comment>
<proteinExistence type="predicted"/>
<evidence type="ECO:0000256" key="1">
    <source>
        <dbReference type="SAM" id="MobiDB-lite"/>
    </source>
</evidence>
<feature type="compositionally biased region" description="Basic and acidic residues" evidence="1">
    <location>
        <begin position="20"/>
        <end position="36"/>
    </location>
</feature>
<dbReference type="AlphaFoldDB" id="A0A392NCW8"/>
<feature type="non-terminal residue" evidence="2">
    <location>
        <position position="81"/>
    </location>
</feature>
<name>A0A392NCW8_9FABA</name>
<keyword evidence="3" id="KW-1185">Reference proteome</keyword>
<evidence type="ECO:0000313" key="3">
    <source>
        <dbReference type="Proteomes" id="UP000265520"/>
    </source>
</evidence>
<feature type="compositionally biased region" description="Polar residues" evidence="1">
    <location>
        <begin position="9"/>
        <end position="19"/>
    </location>
</feature>
<feature type="region of interest" description="Disordered" evidence="1">
    <location>
        <begin position="1"/>
        <end position="50"/>
    </location>
</feature>
<sequence length="81" mass="9208">GSEKLFQLVSDSGKSSNTYTDKKETEHDDSKDESLSSHEPNWVLSPSQELENLVHREDGNDGLSRHTIEEICKIYDLNTKD</sequence>
<organism evidence="2 3">
    <name type="scientific">Trifolium medium</name>
    <dbReference type="NCBI Taxonomy" id="97028"/>
    <lineage>
        <taxon>Eukaryota</taxon>
        <taxon>Viridiplantae</taxon>
        <taxon>Streptophyta</taxon>
        <taxon>Embryophyta</taxon>
        <taxon>Tracheophyta</taxon>
        <taxon>Spermatophyta</taxon>
        <taxon>Magnoliopsida</taxon>
        <taxon>eudicotyledons</taxon>
        <taxon>Gunneridae</taxon>
        <taxon>Pentapetalae</taxon>
        <taxon>rosids</taxon>
        <taxon>fabids</taxon>
        <taxon>Fabales</taxon>
        <taxon>Fabaceae</taxon>
        <taxon>Papilionoideae</taxon>
        <taxon>50 kb inversion clade</taxon>
        <taxon>NPAAA clade</taxon>
        <taxon>Hologalegina</taxon>
        <taxon>IRL clade</taxon>
        <taxon>Trifolieae</taxon>
        <taxon>Trifolium</taxon>
    </lineage>
</organism>
<feature type="non-terminal residue" evidence="2">
    <location>
        <position position="1"/>
    </location>
</feature>